<comment type="subcellular location">
    <subcellularLocation>
        <location evidence="1">Secreted</location>
    </subcellularLocation>
</comment>
<evidence type="ECO:0000313" key="8">
    <source>
        <dbReference type="Ensembl" id="ENSSHAP00000024855.1"/>
    </source>
</evidence>
<evidence type="ECO:0000256" key="4">
    <source>
        <dbReference type="ARBA" id="ARBA00022729"/>
    </source>
</evidence>
<evidence type="ECO:0000259" key="7">
    <source>
        <dbReference type="Pfam" id="PF13883"/>
    </source>
</evidence>
<gene>
    <name evidence="8" type="primary">CREG1</name>
</gene>
<dbReference type="GeneTree" id="ENSGT00390000005914"/>
<reference evidence="8" key="3">
    <citation type="submission" date="2025-09" db="UniProtKB">
        <authorList>
            <consortium name="Ensembl"/>
        </authorList>
    </citation>
    <scope>IDENTIFICATION</scope>
</reference>
<dbReference type="GeneID" id="100930966"/>
<accession>A0A7N4NLG4</accession>
<feature type="signal peptide" evidence="6">
    <location>
        <begin position="1"/>
        <end position="29"/>
    </location>
</feature>
<evidence type="ECO:0000256" key="3">
    <source>
        <dbReference type="ARBA" id="ARBA00022525"/>
    </source>
</evidence>
<dbReference type="SUPFAM" id="SSF50475">
    <property type="entry name" value="FMN-binding split barrel"/>
    <property type="match status" value="1"/>
</dbReference>
<dbReference type="GO" id="GO:0005768">
    <property type="term" value="C:endosome"/>
    <property type="evidence" value="ECO:0007669"/>
    <property type="project" value="Ensembl"/>
</dbReference>
<dbReference type="GO" id="GO:0006355">
    <property type="term" value="P:regulation of DNA-templated transcription"/>
    <property type="evidence" value="ECO:0007669"/>
    <property type="project" value="Ensembl"/>
</dbReference>
<organism evidence="8 9">
    <name type="scientific">Sarcophilus harrisii</name>
    <name type="common">Tasmanian devil</name>
    <name type="synonym">Sarcophilus laniarius</name>
    <dbReference type="NCBI Taxonomy" id="9305"/>
    <lineage>
        <taxon>Eukaryota</taxon>
        <taxon>Metazoa</taxon>
        <taxon>Chordata</taxon>
        <taxon>Craniata</taxon>
        <taxon>Vertebrata</taxon>
        <taxon>Euteleostomi</taxon>
        <taxon>Mammalia</taxon>
        <taxon>Metatheria</taxon>
        <taxon>Dasyuromorphia</taxon>
        <taxon>Dasyuridae</taxon>
        <taxon>Sarcophilus</taxon>
    </lineage>
</organism>
<dbReference type="KEGG" id="shr:100930966"/>
<comment type="similarity">
    <text evidence="2 6">Belongs to the CREG family.</text>
</comment>
<keyword evidence="4 6" id="KW-0732">Signal</keyword>
<name>A0A7N4NLG4_SARHA</name>
<evidence type="ECO:0000256" key="5">
    <source>
        <dbReference type="ARBA" id="ARBA00023180"/>
    </source>
</evidence>
<dbReference type="Ensembl" id="ENSSHAT00000036236.1">
    <property type="protein sequence ID" value="ENSSHAP00000024855.1"/>
    <property type="gene ID" value="ENSSHAG00000031715.1"/>
</dbReference>
<dbReference type="InterPro" id="IPR012349">
    <property type="entry name" value="Split_barrel_FMN-bd"/>
</dbReference>
<dbReference type="GO" id="GO:0005615">
    <property type="term" value="C:extracellular space"/>
    <property type="evidence" value="ECO:0007669"/>
    <property type="project" value="UniProtKB-UniRule"/>
</dbReference>
<dbReference type="Gene3D" id="2.30.110.10">
    <property type="entry name" value="Electron Transport, Fmn-binding Protein, Chain A"/>
    <property type="match status" value="1"/>
</dbReference>
<dbReference type="GO" id="GO:0006914">
    <property type="term" value="P:autophagy"/>
    <property type="evidence" value="ECO:0007669"/>
    <property type="project" value="Ensembl"/>
</dbReference>
<feature type="domain" description="CREG-like beta-barrel" evidence="7">
    <location>
        <begin position="38"/>
        <end position="205"/>
    </location>
</feature>
<keyword evidence="5" id="KW-0325">Glycoprotein</keyword>
<dbReference type="PANTHER" id="PTHR13343">
    <property type="entry name" value="CREG1 PROTEIN"/>
    <property type="match status" value="1"/>
</dbReference>
<keyword evidence="9" id="KW-1185">Reference proteome</keyword>
<protein>
    <submittedName>
        <fullName evidence="8">Cellular repressor of E1A stimulateds 1</fullName>
    </submittedName>
</protein>
<evidence type="ECO:0000256" key="2">
    <source>
        <dbReference type="ARBA" id="ARBA00009230"/>
    </source>
</evidence>
<dbReference type="FunCoup" id="A0A7N4NLG4">
    <property type="interactions" value="195"/>
</dbReference>
<evidence type="ECO:0000256" key="6">
    <source>
        <dbReference type="PIRNR" id="PIRNR036911"/>
    </source>
</evidence>
<dbReference type="PIRSF" id="PIRSF036911">
    <property type="entry name" value="CREG"/>
    <property type="match status" value="1"/>
</dbReference>
<dbReference type="InterPro" id="IPR014631">
    <property type="entry name" value="CREG"/>
</dbReference>
<dbReference type="GO" id="GO:0007042">
    <property type="term" value="P:lysosomal lumen acidification"/>
    <property type="evidence" value="ECO:0007669"/>
    <property type="project" value="Ensembl"/>
</dbReference>
<dbReference type="GO" id="GO:0006897">
    <property type="term" value="P:endocytosis"/>
    <property type="evidence" value="ECO:0007669"/>
    <property type="project" value="Ensembl"/>
</dbReference>
<dbReference type="FunFam" id="2.30.110.10:FF:000004">
    <property type="entry name" value="Cellular repressor of E1A-stimulated genes 1"/>
    <property type="match status" value="1"/>
</dbReference>
<feature type="chain" id="PRO_5029998659" evidence="6">
    <location>
        <begin position="30"/>
        <end position="208"/>
    </location>
</feature>
<dbReference type="RefSeq" id="XP_031792692.1">
    <property type="nucleotide sequence ID" value="XM_031936832.1"/>
</dbReference>
<dbReference type="GO" id="GO:0005667">
    <property type="term" value="C:transcription regulator complex"/>
    <property type="evidence" value="ECO:0007669"/>
    <property type="project" value="Ensembl"/>
</dbReference>
<dbReference type="Proteomes" id="UP000007648">
    <property type="component" value="Unassembled WGS sequence"/>
</dbReference>
<evidence type="ECO:0000256" key="1">
    <source>
        <dbReference type="ARBA" id="ARBA00004613"/>
    </source>
</evidence>
<sequence>MRLGTAALGALPPLLLLLLLLLLPPPAWPDAPQARALPPREEVARVARFIVHECDWGAVATLSTLPAVGGRPFANIFSLSDGPAGGSSGVPYFYLSPLQTSVGDLQANPNAGLTLSLAQTGFCKKHEFDPQSPLCAHIMLSGTVTKVVNDTEIAFAKKSLFTRHPEMKSWPSDHNWFFAKFNITNIWVIDFFGGAKTVTPEEYFKAKP</sequence>
<dbReference type="InterPro" id="IPR055343">
    <property type="entry name" value="CREG_beta-barrel"/>
</dbReference>
<dbReference type="CTD" id="8804"/>
<reference evidence="8 9" key="1">
    <citation type="journal article" date="2011" name="Proc. Natl. Acad. Sci. U.S.A.">
        <title>Genetic diversity and population structure of the endangered marsupial Sarcophilus harrisii (Tasmanian devil).</title>
        <authorList>
            <person name="Miller W."/>
            <person name="Hayes V.M."/>
            <person name="Ratan A."/>
            <person name="Petersen D.C."/>
            <person name="Wittekindt N.E."/>
            <person name="Miller J."/>
            <person name="Walenz B."/>
            <person name="Knight J."/>
            <person name="Qi J."/>
            <person name="Zhao F."/>
            <person name="Wang Q."/>
            <person name="Bedoya-Reina O.C."/>
            <person name="Katiyar N."/>
            <person name="Tomsho L.P."/>
            <person name="Kasson L.M."/>
            <person name="Hardie R.A."/>
            <person name="Woodbridge P."/>
            <person name="Tindall E.A."/>
            <person name="Bertelsen M.F."/>
            <person name="Dixon D."/>
            <person name="Pyecroft S."/>
            <person name="Helgen K.M."/>
            <person name="Lesk A.M."/>
            <person name="Pringle T.H."/>
            <person name="Patterson N."/>
            <person name="Zhang Y."/>
            <person name="Kreiss A."/>
            <person name="Woods G.M."/>
            <person name="Jones M.E."/>
            <person name="Schuster S.C."/>
        </authorList>
    </citation>
    <scope>NUCLEOTIDE SEQUENCE [LARGE SCALE GENOMIC DNA]</scope>
</reference>
<dbReference type="Pfam" id="PF13883">
    <property type="entry name" value="CREG_beta-barrel"/>
    <property type="match status" value="1"/>
</dbReference>
<reference evidence="8" key="2">
    <citation type="submission" date="2025-08" db="UniProtKB">
        <authorList>
            <consortium name="Ensembl"/>
        </authorList>
    </citation>
    <scope>IDENTIFICATION</scope>
</reference>
<evidence type="ECO:0000313" key="9">
    <source>
        <dbReference type="Proteomes" id="UP000007648"/>
    </source>
</evidence>
<dbReference type="InParanoid" id="A0A7N4NLG4"/>
<dbReference type="OrthoDB" id="46836at2759"/>
<dbReference type="GO" id="GO:0005764">
    <property type="term" value="C:lysosome"/>
    <property type="evidence" value="ECO:0007669"/>
    <property type="project" value="Ensembl"/>
</dbReference>
<keyword evidence="3 6" id="KW-0964">Secreted</keyword>
<dbReference type="PANTHER" id="PTHR13343:SF21">
    <property type="entry name" value="PROTEIN CREG1"/>
    <property type="match status" value="1"/>
</dbReference>
<proteinExistence type="inferred from homology"/>
<dbReference type="AlphaFoldDB" id="A0A7N4NLG4"/>